<dbReference type="GO" id="GO:0043005">
    <property type="term" value="C:neuron projection"/>
    <property type="evidence" value="ECO:0007669"/>
    <property type="project" value="TreeGrafter"/>
</dbReference>
<feature type="compositionally biased region" description="Low complexity" evidence="4">
    <location>
        <begin position="393"/>
        <end position="417"/>
    </location>
</feature>
<dbReference type="Pfam" id="PF14904">
    <property type="entry name" value="FAM86"/>
    <property type="match status" value="1"/>
</dbReference>
<dbReference type="InterPro" id="IPR016137">
    <property type="entry name" value="RGS"/>
</dbReference>
<dbReference type="GO" id="GO:0005886">
    <property type="term" value="C:plasma membrane"/>
    <property type="evidence" value="ECO:0007669"/>
    <property type="project" value="TreeGrafter"/>
</dbReference>
<dbReference type="PRINTS" id="PR01301">
    <property type="entry name" value="RGSPROTEIN"/>
</dbReference>
<accession>A0A6G0TMQ4</accession>
<dbReference type="Gene3D" id="1.10.167.10">
    <property type="entry name" value="Regulator of G-protein Signalling 4, domain 2"/>
    <property type="match status" value="1"/>
</dbReference>
<dbReference type="CDD" id="cd00068">
    <property type="entry name" value="GGL"/>
    <property type="match status" value="1"/>
</dbReference>
<evidence type="ECO:0000256" key="4">
    <source>
        <dbReference type="SAM" id="MobiDB-lite"/>
    </source>
</evidence>
<feature type="domain" description="G protein gamma" evidence="5">
    <location>
        <begin position="166"/>
        <end position="229"/>
    </location>
</feature>
<protein>
    <recommendedName>
        <fullName evidence="9">RGS domain-containing protein</fullName>
    </recommendedName>
</protein>
<feature type="domain" description="RGS" evidence="6">
    <location>
        <begin position="243"/>
        <end position="359"/>
    </location>
</feature>
<feature type="compositionally biased region" description="Polar residues" evidence="4">
    <location>
        <begin position="440"/>
        <end position="451"/>
    </location>
</feature>
<evidence type="ECO:0000256" key="1">
    <source>
        <dbReference type="ARBA" id="ARBA00005511"/>
    </source>
</evidence>
<sequence>MDRLTVDETEAVHIANMLCQYGYFFPVNDSKTLTLKDDSSLYRFQIPYYWPCSQKNPDNVEYAIYLSKRLLRNKQRHALEDYEMDSLNSLKKNLQNKWEFITMQAEEQVRLSKDRKKGEKIVTDSQERAFWRVHRPPPGCVSVMEQIPIKIGGSFSTKKKRSSEDLRREVELLRNCIGRTRVKTSVALDGLVSFGETYHEYDPLLTGAQPSNPWVTDDPTFWTYNCPMVESITEKRIKRWALSMEDLVSDATGLYEFTNYLRKEYSHENIRFWLAVNDLKRSCQSQILQRVKEIYDEFLAPGAPCEINIDGKTMERTHKEMKNPSRFTFDGAAEHVYTLLLKKDCYPRFIRSEHYKNLLANGVQPLAKRRFFGLVGGAANKKADCKERVRSTAGCSSTQGTSSSSVLQANQSSSCSSAKRRGSDRSLTSSPHELPINAVKVSQSHSQSNLSDIPYRGDLPCTPSSPSSNQDNLSGGADECGGEPLQQPPAMMADDVCPWDLAADGGGDKNKRPLPMSIAEERERRMSTSSSRKNSGSAAYDSAASADESQSDSVASRLRRSCGLAAAAAAARRRGSSAACTPQQTVDRPSVSSAEDFDIGPSPESRSPEKQLPTSPHEPAGTASLDDKSNRKKLMKSLSLARKQSVTPVINVSSVDRDNGCDRTTEDVVDETAAAVAECVISTGSSTVPGSGGGHTPEPVASCSGSEAAATTATAAASISDGNDVCPWEDEHNQDKGGRFLKLNGFYLVNNISKEVDFILMILSHPILKKYPLKTTYITRFLKAIISQMENSGIELPDELYLKYVEFIQKESNEGPFYKHYVLDNDIISNELVESIITIQESISIVSQGTTGLCTWQAGIALSCWCFKNEDKLKDKFIIELGCGTGLSGISACINCRPSEYWFTDCHTTVLNTLRHNIQINETHHKFNCKYDIVQFSWNDIEDLKMFEKKKPDLILAADVIFDHTMFEPLCSSLRYFTNNNTTEILLFCTLRNPETYTKFLETLQKYDLKFTQNILPKNYSILLQQECPIYIIHIKQNVVHNQD</sequence>
<reference evidence="7 8" key="1">
    <citation type="submission" date="2019-08" db="EMBL/GenBank/DDBJ databases">
        <title>The genome of the soybean aphid Biotype 1, its phylome, world population structure and adaptation to the North American continent.</title>
        <authorList>
            <person name="Giordano R."/>
            <person name="Donthu R.K."/>
            <person name="Hernandez A.G."/>
            <person name="Wright C.L."/>
            <person name="Zimin A.V."/>
        </authorList>
    </citation>
    <scope>NUCLEOTIDE SEQUENCE [LARGE SCALE GENOMIC DNA]</scope>
    <source>
        <tissue evidence="7">Whole aphids</tissue>
    </source>
</reference>
<evidence type="ECO:0000256" key="3">
    <source>
        <dbReference type="ARBA" id="ARBA00022700"/>
    </source>
</evidence>
<dbReference type="GO" id="GO:0009968">
    <property type="term" value="P:negative regulation of signal transduction"/>
    <property type="evidence" value="ECO:0007669"/>
    <property type="project" value="UniProtKB-KW"/>
</dbReference>
<dbReference type="CDD" id="cd08705">
    <property type="entry name" value="RGS_R7-like"/>
    <property type="match status" value="1"/>
</dbReference>
<name>A0A6G0TMQ4_APHGL</name>
<dbReference type="Gene3D" id="3.40.50.150">
    <property type="entry name" value="Vaccinia Virus protein VP39"/>
    <property type="match status" value="1"/>
</dbReference>
<dbReference type="SMART" id="SM01224">
    <property type="entry name" value="G_gamma"/>
    <property type="match status" value="1"/>
</dbReference>
<dbReference type="InterPro" id="IPR036284">
    <property type="entry name" value="GGL_sf"/>
</dbReference>
<dbReference type="Pfam" id="PF10294">
    <property type="entry name" value="Methyltransf_16"/>
    <property type="match status" value="1"/>
</dbReference>
<evidence type="ECO:0000313" key="7">
    <source>
        <dbReference type="EMBL" id="KAE9534509.1"/>
    </source>
</evidence>
<dbReference type="FunFam" id="1.10.167.10:FF:000001">
    <property type="entry name" value="Putative regulator of g-protein signaling 12"/>
    <property type="match status" value="1"/>
</dbReference>
<evidence type="ECO:0000259" key="5">
    <source>
        <dbReference type="PROSITE" id="PS50058"/>
    </source>
</evidence>
<proteinExistence type="inferred from homology"/>
<feature type="compositionally biased region" description="Polar residues" evidence="4">
    <location>
        <begin position="462"/>
        <end position="473"/>
    </location>
</feature>
<evidence type="ECO:0000259" key="6">
    <source>
        <dbReference type="PROSITE" id="PS50132"/>
    </source>
</evidence>
<dbReference type="InterPro" id="IPR036390">
    <property type="entry name" value="WH_DNA-bd_sf"/>
</dbReference>
<dbReference type="EMBL" id="VYZN01000028">
    <property type="protein sequence ID" value="KAE9534509.1"/>
    <property type="molecule type" value="Genomic_DNA"/>
</dbReference>
<dbReference type="InterPro" id="IPR034483">
    <property type="entry name" value="RGS_Egl-10"/>
</dbReference>
<feature type="region of interest" description="Disordered" evidence="4">
    <location>
        <begin position="573"/>
        <end position="630"/>
    </location>
</feature>
<dbReference type="PROSITE" id="PS50132">
    <property type="entry name" value="RGS"/>
    <property type="match status" value="1"/>
</dbReference>
<dbReference type="GO" id="GO:0005096">
    <property type="term" value="F:GTPase activator activity"/>
    <property type="evidence" value="ECO:0007669"/>
    <property type="project" value="TreeGrafter"/>
</dbReference>
<dbReference type="InterPro" id="IPR019410">
    <property type="entry name" value="Methyltransf_16"/>
</dbReference>
<dbReference type="InterPro" id="IPR036388">
    <property type="entry name" value="WH-like_DNA-bd_sf"/>
</dbReference>
<dbReference type="GO" id="GO:0016740">
    <property type="term" value="F:transferase activity"/>
    <property type="evidence" value="ECO:0007669"/>
    <property type="project" value="UniProtKB-KW"/>
</dbReference>
<dbReference type="InterPro" id="IPR040759">
    <property type="entry name" value="RGS_DHEX"/>
</dbReference>
<dbReference type="Gene3D" id="1.10.10.10">
    <property type="entry name" value="Winged helix-like DNA-binding domain superfamily/Winged helix DNA-binding domain"/>
    <property type="match status" value="1"/>
</dbReference>
<dbReference type="SUPFAM" id="SSF46785">
    <property type="entry name" value="Winged helix' DNA-binding domain"/>
    <property type="match status" value="1"/>
</dbReference>
<dbReference type="SUPFAM" id="SSF53335">
    <property type="entry name" value="S-adenosyl-L-methionine-dependent methyltransferases"/>
    <property type="match status" value="1"/>
</dbReference>
<organism evidence="7 8">
    <name type="scientific">Aphis glycines</name>
    <name type="common">Soybean aphid</name>
    <dbReference type="NCBI Taxonomy" id="307491"/>
    <lineage>
        <taxon>Eukaryota</taxon>
        <taxon>Metazoa</taxon>
        <taxon>Ecdysozoa</taxon>
        <taxon>Arthropoda</taxon>
        <taxon>Hexapoda</taxon>
        <taxon>Insecta</taxon>
        <taxon>Pterygota</taxon>
        <taxon>Neoptera</taxon>
        <taxon>Paraneoptera</taxon>
        <taxon>Hemiptera</taxon>
        <taxon>Sternorrhyncha</taxon>
        <taxon>Aphidomorpha</taxon>
        <taxon>Aphidoidea</taxon>
        <taxon>Aphididae</taxon>
        <taxon>Aphidini</taxon>
        <taxon>Aphis</taxon>
        <taxon>Aphis</taxon>
    </lineage>
</organism>
<evidence type="ECO:0008006" key="9">
    <source>
        <dbReference type="Google" id="ProtNLM"/>
    </source>
</evidence>
<dbReference type="InterPro" id="IPR029426">
    <property type="entry name" value="FAM86_N"/>
</dbReference>
<feature type="region of interest" description="Disordered" evidence="4">
    <location>
        <begin position="393"/>
        <end position="552"/>
    </location>
</feature>
<dbReference type="PANTHER" id="PTHR45746:SF5">
    <property type="entry name" value="REGULATOR OF G-PROTEIN SIGNALING 7"/>
    <property type="match status" value="1"/>
</dbReference>
<dbReference type="Gene3D" id="4.10.260.10">
    <property type="entry name" value="Transducin (heterotrimeric G protein), gamma chain"/>
    <property type="match status" value="1"/>
</dbReference>
<dbReference type="InterPro" id="IPR015898">
    <property type="entry name" value="G-protein_gamma-like_dom"/>
</dbReference>
<dbReference type="SUPFAM" id="SSF48670">
    <property type="entry name" value="Transducin (heterotrimeric G protein), gamma chain"/>
    <property type="match status" value="1"/>
</dbReference>
<dbReference type="OrthoDB" id="196547at2759"/>
<dbReference type="SMART" id="SM00224">
    <property type="entry name" value="GGL"/>
    <property type="match status" value="1"/>
</dbReference>
<keyword evidence="8" id="KW-1185">Reference proteome</keyword>
<comment type="similarity">
    <text evidence="1">Belongs to the class I-like SAM-binding methyltransferase superfamily. EEF2KMT family.</text>
</comment>
<dbReference type="InterPro" id="IPR036305">
    <property type="entry name" value="RGS_sf"/>
</dbReference>
<dbReference type="Proteomes" id="UP000475862">
    <property type="component" value="Unassembled WGS sequence"/>
</dbReference>
<gene>
    <name evidence="7" type="ORF">AGLY_008599</name>
</gene>
<dbReference type="Pfam" id="PF00615">
    <property type="entry name" value="RGS"/>
    <property type="match status" value="1"/>
</dbReference>
<dbReference type="PROSITE" id="PS50058">
    <property type="entry name" value="G_PROTEIN_GAMMA"/>
    <property type="match status" value="1"/>
</dbReference>
<dbReference type="GO" id="GO:0005737">
    <property type="term" value="C:cytoplasm"/>
    <property type="evidence" value="ECO:0007669"/>
    <property type="project" value="TreeGrafter"/>
</dbReference>
<feature type="compositionally biased region" description="Polar residues" evidence="4">
    <location>
        <begin position="581"/>
        <end position="593"/>
    </location>
</feature>
<dbReference type="CDD" id="cd04450">
    <property type="entry name" value="DEP_RGS7-like"/>
    <property type="match status" value="1"/>
</dbReference>
<evidence type="ECO:0000313" key="8">
    <source>
        <dbReference type="Proteomes" id="UP000475862"/>
    </source>
</evidence>
<dbReference type="InterPro" id="IPR047016">
    <property type="entry name" value="RGS6/7/9/11"/>
</dbReference>
<dbReference type="AlphaFoldDB" id="A0A6G0TMQ4"/>
<comment type="caution">
    <text evidence="7">The sequence shown here is derived from an EMBL/GenBank/DDBJ whole genome shotgun (WGS) entry which is preliminary data.</text>
</comment>
<dbReference type="Gene3D" id="1.10.1240.60">
    <property type="match status" value="1"/>
</dbReference>
<keyword evidence="3" id="KW-0734">Signal transduction inhibitor</keyword>
<dbReference type="InterPro" id="IPR044926">
    <property type="entry name" value="RGS_subdomain_2"/>
</dbReference>
<evidence type="ECO:0000256" key="2">
    <source>
        <dbReference type="ARBA" id="ARBA00022679"/>
    </source>
</evidence>
<dbReference type="PANTHER" id="PTHR45746">
    <property type="entry name" value="LP21163P"/>
    <property type="match status" value="1"/>
</dbReference>
<dbReference type="GO" id="GO:0007186">
    <property type="term" value="P:G protein-coupled receptor signaling pathway"/>
    <property type="evidence" value="ECO:0007669"/>
    <property type="project" value="InterPro"/>
</dbReference>
<keyword evidence="2" id="KW-0808">Transferase</keyword>
<dbReference type="Pfam" id="PF18148">
    <property type="entry name" value="RGS_DHEX"/>
    <property type="match status" value="1"/>
</dbReference>
<dbReference type="SMART" id="SM00315">
    <property type="entry name" value="RGS"/>
    <property type="match status" value="1"/>
</dbReference>
<dbReference type="InterPro" id="IPR047017">
    <property type="entry name" value="RGS6/7/9/11_DHEX_sf"/>
</dbReference>
<feature type="compositionally biased region" description="Low complexity" evidence="4">
    <location>
        <begin position="527"/>
        <end position="552"/>
    </location>
</feature>
<dbReference type="Pfam" id="PF00631">
    <property type="entry name" value="G-gamma"/>
    <property type="match status" value="1"/>
</dbReference>
<dbReference type="SUPFAM" id="SSF48097">
    <property type="entry name" value="Regulator of G-protein signaling, RGS"/>
    <property type="match status" value="1"/>
</dbReference>
<dbReference type="InterPro" id="IPR029063">
    <property type="entry name" value="SAM-dependent_MTases_sf"/>
</dbReference>
<dbReference type="GO" id="GO:0008277">
    <property type="term" value="P:regulation of G protein-coupled receptor signaling pathway"/>
    <property type="evidence" value="ECO:0007669"/>
    <property type="project" value="InterPro"/>
</dbReference>